<name>A0A2D2DE14_9BURK</name>
<dbReference type="OrthoDB" id="9154303at2"/>
<dbReference type="AlphaFoldDB" id="A0A2D2DE14"/>
<keyword evidence="3" id="KW-1185">Reference proteome</keyword>
<reference evidence="2" key="1">
    <citation type="submission" date="2017-10" db="EMBL/GenBank/DDBJ databases">
        <title>Massilia psychrophilum sp. nov., a novel purple-pigmented bacterium isolated from Tianshan glacier, Xinjiang Municipality, China.</title>
        <authorList>
            <person name="Wang H."/>
        </authorList>
    </citation>
    <scope>NUCLEOTIDE SEQUENCE [LARGE SCALE GENOMIC DNA]</scope>
    <source>
        <strain evidence="2">B2</strain>
    </source>
</reference>
<dbReference type="Proteomes" id="UP000229897">
    <property type="component" value="Chromosome"/>
</dbReference>
<evidence type="ECO:0000256" key="1">
    <source>
        <dbReference type="SAM" id="Phobius"/>
    </source>
</evidence>
<organism evidence="2 3">
    <name type="scientific">Massilia violaceinigra</name>
    <dbReference type="NCBI Taxonomy" id="2045208"/>
    <lineage>
        <taxon>Bacteria</taxon>
        <taxon>Pseudomonadati</taxon>
        <taxon>Pseudomonadota</taxon>
        <taxon>Betaproteobacteria</taxon>
        <taxon>Burkholderiales</taxon>
        <taxon>Oxalobacteraceae</taxon>
        <taxon>Telluria group</taxon>
        <taxon>Massilia</taxon>
    </lineage>
</organism>
<sequence length="161" mass="17741">MEEETELNNATGATLLGVKSWFAYARVGLLALVLFGVALPLAFQIGTISALLVFVGSALFIGYRVLLLRSVQLYYDDTGVWLYSGILPWAKGRHGVLWRDVDSATFIPGFWSWSTRSYSVRIGHRFTKGSEISETNIANGDDVAGRINGLHQDMLRSGRAV</sequence>
<protein>
    <submittedName>
        <fullName evidence="2">Uncharacterized protein</fullName>
    </submittedName>
</protein>
<keyword evidence="1" id="KW-0472">Membrane</keyword>
<dbReference type="RefSeq" id="WP_099872936.1">
    <property type="nucleotide sequence ID" value="NZ_CP024608.1"/>
</dbReference>
<evidence type="ECO:0000313" key="2">
    <source>
        <dbReference type="EMBL" id="ATQ73212.1"/>
    </source>
</evidence>
<proteinExistence type="predicted"/>
<feature type="transmembrane region" description="Helical" evidence="1">
    <location>
        <begin position="48"/>
        <end position="66"/>
    </location>
</feature>
<keyword evidence="1" id="KW-0812">Transmembrane</keyword>
<dbReference type="EMBL" id="CP024608">
    <property type="protein sequence ID" value="ATQ73212.1"/>
    <property type="molecule type" value="Genomic_DNA"/>
</dbReference>
<evidence type="ECO:0000313" key="3">
    <source>
        <dbReference type="Proteomes" id="UP000229897"/>
    </source>
</evidence>
<feature type="transmembrane region" description="Helical" evidence="1">
    <location>
        <begin position="21"/>
        <end position="42"/>
    </location>
</feature>
<gene>
    <name evidence="2" type="ORF">CR152_00835</name>
</gene>
<keyword evidence="1" id="KW-1133">Transmembrane helix</keyword>
<dbReference type="KEGG" id="mass:CR152_00835"/>
<accession>A0A2D2DE14</accession>